<evidence type="ECO:0000256" key="7">
    <source>
        <dbReference type="ARBA" id="ARBA00034892"/>
    </source>
</evidence>
<name>A0A2H1FKA6_ZYMTR</name>
<dbReference type="NCBIfam" id="TIGR00414">
    <property type="entry name" value="serS"/>
    <property type="match status" value="1"/>
</dbReference>
<gene>
    <name evidence="10" type="ORF">ZT1E4_G442</name>
</gene>
<keyword evidence="8" id="KW-0175">Coiled coil</keyword>
<proteinExistence type="predicted"/>
<evidence type="ECO:0000256" key="5">
    <source>
        <dbReference type="ARBA" id="ARBA00023146"/>
    </source>
</evidence>
<dbReference type="PRINTS" id="PR00981">
    <property type="entry name" value="TRNASYNTHSER"/>
</dbReference>
<dbReference type="Gene3D" id="1.10.287.40">
    <property type="entry name" value="Serine-tRNA synthetase, tRNA binding domain"/>
    <property type="match status" value="1"/>
</dbReference>
<dbReference type="PANTHER" id="PTHR11778">
    <property type="entry name" value="SERYL-TRNA SYNTHETASE"/>
    <property type="match status" value="1"/>
</dbReference>
<dbReference type="InterPro" id="IPR006195">
    <property type="entry name" value="aa-tRNA-synth_II"/>
</dbReference>
<reference evidence="11" key="1">
    <citation type="submission" date="2017-05" db="EMBL/GenBank/DDBJ databases">
        <authorList>
            <person name="Song R."/>
            <person name="Chenine A.L."/>
            <person name="Ruprecht R.M."/>
        </authorList>
    </citation>
    <scope>NUCLEOTIDE SEQUENCE [LARGE SCALE GENOMIC DNA]</scope>
</reference>
<evidence type="ECO:0000313" key="10">
    <source>
        <dbReference type="EMBL" id="SMR41664.1"/>
    </source>
</evidence>
<dbReference type="Pfam" id="PF00587">
    <property type="entry name" value="tRNA-synt_2b"/>
    <property type="match status" value="1"/>
</dbReference>
<dbReference type="InterPro" id="IPR042103">
    <property type="entry name" value="SerRS_1_N_sf"/>
</dbReference>
<feature type="domain" description="Aminoacyl-transfer RNA synthetases class-II family profile" evidence="9">
    <location>
        <begin position="232"/>
        <end position="535"/>
    </location>
</feature>
<evidence type="ECO:0000313" key="11">
    <source>
        <dbReference type="Proteomes" id="UP000245764"/>
    </source>
</evidence>
<dbReference type="EMBL" id="LT854253">
    <property type="protein sequence ID" value="SMR41664.1"/>
    <property type="molecule type" value="Genomic_DNA"/>
</dbReference>
<dbReference type="InterPro" id="IPR015866">
    <property type="entry name" value="Ser-tRNA-synth_1_N"/>
</dbReference>
<keyword evidence="4" id="KW-0067">ATP-binding</keyword>
<dbReference type="GO" id="GO:0004828">
    <property type="term" value="F:serine-tRNA ligase activity"/>
    <property type="evidence" value="ECO:0007669"/>
    <property type="project" value="UniProtKB-EC"/>
</dbReference>
<dbReference type="Proteomes" id="UP000245764">
    <property type="component" value="Chromosome 1"/>
</dbReference>
<sequence length="558" mass="61372">MHAVHIESTSTSTVLFPKSAVHVPACQIGAVASLADDLELRIFDTNFSQSCDMSASYLSTSCRRSVLTSRSSNVYRRLYTRPSFAPKPVLDLKHIRNAPGLYEQNSIDRNYAPVAGNGWRILELHEKLVAAQREVVKLRQRSNDIGKEMGRHAAKGSAEVAGAESKSALLEEAKSLKARLAKYDVEDKEMQEEMERLALELPNLSSLHTPVGEEPSVVDVINERPEGLTTKSHVDIGKELDILDFEASSITSGWGWYFLKHEGSLLEQALIQYALSVAMKRGWNVMTPPSLVYSHIASACGFMPRDQNGETQIYNIAQHEHEKSGEKPSLVLTGTAEIPFAGTQVNKTLDSRDLPLKVIGPSRCYRAEAGARGVDTKGLYRVHEFTKVEMFAWSAPSTDPEGDRFGGSASSGSQTDKVFEEMIDIQREILTSLGLHAKVLEMPTADLGASATRKIDIEAFFPSRGAINSGYGEVTSASICTDYQARRLGTRLKQAGAGKLGWPHTLNGTAMAIPRVLACILENHWDDATNVLRVPEVLRQYMLGNIATIERKSSAKRK</sequence>
<dbReference type="GO" id="GO:0006434">
    <property type="term" value="P:seryl-tRNA aminoacylation"/>
    <property type="evidence" value="ECO:0007669"/>
    <property type="project" value="InterPro"/>
</dbReference>
<organism evidence="10 11">
    <name type="scientific">Zymoseptoria tritici ST99CH_1E4</name>
    <dbReference type="NCBI Taxonomy" id="1276532"/>
    <lineage>
        <taxon>Eukaryota</taxon>
        <taxon>Fungi</taxon>
        <taxon>Dikarya</taxon>
        <taxon>Ascomycota</taxon>
        <taxon>Pezizomycotina</taxon>
        <taxon>Dothideomycetes</taxon>
        <taxon>Dothideomycetidae</taxon>
        <taxon>Mycosphaerellales</taxon>
        <taxon>Mycosphaerellaceae</taxon>
        <taxon>Zymoseptoria</taxon>
    </lineage>
</organism>
<dbReference type="PROSITE" id="PS50862">
    <property type="entry name" value="AA_TRNA_LIGASE_II"/>
    <property type="match status" value="1"/>
</dbReference>
<evidence type="ECO:0000256" key="1">
    <source>
        <dbReference type="ARBA" id="ARBA00012840"/>
    </source>
</evidence>
<dbReference type="InterPro" id="IPR002314">
    <property type="entry name" value="aa-tRNA-synt_IIb"/>
</dbReference>
<evidence type="ECO:0000256" key="8">
    <source>
        <dbReference type="SAM" id="Coils"/>
    </source>
</evidence>
<protein>
    <recommendedName>
        <fullName evidence="1">serine--tRNA ligase</fullName>
        <ecNumber evidence="1">6.1.1.11</ecNumber>
    </recommendedName>
    <alternativeName>
        <fullName evidence="6">Seryl-tRNA synthetase</fullName>
    </alternativeName>
    <alternativeName>
        <fullName evidence="7">Seryl-tRNA(Ser) synthetase</fullName>
    </alternativeName>
</protein>
<dbReference type="FunFam" id="3.30.930.10:FF:000069">
    <property type="entry name" value="Seryl-tRNA synthetase"/>
    <property type="match status" value="1"/>
</dbReference>
<dbReference type="Gene3D" id="3.30.930.10">
    <property type="entry name" value="Bira Bifunctional Protein, Domain 2"/>
    <property type="match status" value="1"/>
</dbReference>
<dbReference type="EC" id="6.1.1.11" evidence="1"/>
<dbReference type="InterPro" id="IPR010978">
    <property type="entry name" value="tRNA-bd_arm"/>
</dbReference>
<keyword evidence="2" id="KW-0436">Ligase</keyword>
<evidence type="ECO:0000256" key="4">
    <source>
        <dbReference type="ARBA" id="ARBA00022840"/>
    </source>
</evidence>
<evidence type="ECO:0000256" key="2">
    <source>
        <dbReference type="ARBA" id="ARBA00022598"/>
    </source>
</evidence>
<keyword evidence="5" id="KW-0030">Aminoacyl-tRNA synthetase</keyword>
<dbReference type="UniPathway" id="UPA00906">
    <property type="reaction ID" value="UER00895"/>
</dbReference>
<evidence type="ECO:0000259" key="9">
    <source>
        <dbReference type="PROSITE" id="PS50862"/>
    </source>
</evidence>
<dbReference type="InterPro" id="IPR002317">
    <property type="entry name" value="Ser-tRNA-ligase_type_1"/>
</dbReference>
<dbReference type="Pfam" id="PF02403">
    <property type="entry name" value="Seryl_tRNA_N"/>
    <property type="match status" value="1"/>
</dbReference>
<feature type="coiled-coil region" evidence="8">
    <location>
        <begin position="166"/>
        <end position="200"/>
    </location>
</feature>
<accession>A0A2H1FKA6</accession>
<evidence type="ECO:0000256" key="3">
    <source>
        <dbReference type="ARBA" id="ARBA00022741"/>
    </source>
</evidence>
<dbReference type="AlphaFoldDB" id="A0A2H1FKA6"/>
<evidence type="ECO:0000256" key="6">
    <source>
        <dbReference type="ARBA" id="ARBA00031113"/>
    </source>
</evidence>
<dbReference type="SUPFAM" id="SSF46589">
    <property type="entry name" value="tRNA-binding arm"/>
    <property type="match status" value="1"/>
</dbReference>
<keyword evidence="3" id="KW-0547">Nucleotide-binding</keyword>
<dbReference type="GO" id="GO:0005524">
    <property type="term" value="F:ATP binding"/>
    <property type="evidence" value="ECO:0007669"/>
    <property type="project" value="UniProtKB-KW"/>
</dbReference>
<dbReference type="SUPFAM" id="SSF55681">
    <property type="entry name" value="Class II aaRS and biotin synthetases"/>
    <property type="match status" value="1"/>
</dbReference>
<dbReference type="InterPro" id="IPR045864">
    <property type="entry name" value="aa-tRNA-synth_II/BPL/LPL"/>
</dbReference>